<evidence type="ECO:0000313" key="2">
    <source>
        <dbReference type="EnsemblPlants" id="EMT27420"/>
    </source>
</evidence>
<accession>M8BQZ1</accession>
<feature type="compositionally biased region" description="Polar residues" evidence="1">
    <location>
        <begin position="133"/>
        <end position="143"/>
    </location>
</feature>
<dbReference type="EnsemblPlants" id="EMT27420">
    <property type="protein sequence ID" value="EMT27420"/>
    <property type="gene ID" value="F775_28330"/>
</dbReference>
<feature type="region of interest" description="Disordered" evidence="1">
    <location>
        <begin position="1"/>
        <end position="57"/>
    </location>
</feature>
<organism evidence="2">
    <name type="scientific">Aegilops tauschii</name>
    <name type="common">Tausch's goatgrass</name>
    <name type="synonym">Aegilops squarrosa</name>
    <dbReference type="NCBI Taxonomy" id="37682"/>
    <lineage>
        <taxon>Eukaryota</taxon>
        <taxon>Viridiplantae</taxon>
        <taxon>Streptophyta</taxon>
        <taxon>Embryophyta</taxon>
        <taxon>Tracheophyta</taxon>
        <taxon>Spermatophyta</taxon>
        <taxon>Magnoliopsida</taxon>
        <taxon>Liliopsida</taxon>
        <taxon>Poales</taxon>
        <taxon>Poaceae</taxon>
        <taxon>BOP clade</taxon>
        <taxon>Pooideae</taxon>
        <taxon>Triticodae</taxon>
        <taxon>Triticeae</taxon>
        <taxon>Triticinae</taxon>
        <taxon>Aegilops</taxon>
    </lineage>
</organism>
<feature type="region of interest" description="Disordered" evidence="1">
    <location>
        <begin position="83"/>
        <end position="143"/>
    </location>
</feature>
<protein>
    <submittedName>
        <fullName evidence="2">Uncharacterized protein</fullName>
    </submittedName>
</protein>
<proteinExistence type="predicted"/>
<evidence type="ECO:0000256" key="1">
    <source>
        <dbReference type="SAM" id="MobiDB-lite"/>
    </source>
</evidence>
<reference evidence="2" key="1">
    <citation type="submission" date="2015-06" db="UniProtKB">
        <authorList>
            <consortium name="EnsemblPlants"/>
        </authorList>
    </citation>
    <scope>IDENTIFICATION</scope>
</reference>
<sequence length="143" mass="14901">MGAGGPAGGRMQCRSRAAAVEDEDDASGASLGDSIDASGSALGDGQHPQDSQNRAGAKGNEIHYFIAPMDANWKAAIRALLPLTGPGDRRGTRGSKPSVVPATRCPQLREDKEDSRKEKVKVHVGGTPEATIRDTNSVDNGHD</sequence>
<feature type="compositionally biased region" description="Basic and acidic residues" evidence="1">
    <location>
        <begin position="107"/>
        <end position="117"/>
    </location>
</feature>
<name>M8BQZ1_AEGTA</name>
<dbReference type="AlphaFoldDB" id="M8BQZ1"/>